<keyword evidence="1" id="KW-1133">Transmembrane helix</keyword>
<sequence>MLEPLVAIILLLNFGPCLFNLLVNFVSSRLQQFHIKMMVMQGFQPLPDID</sequence>
<feature type="transmembrane region" description="Helical" evidence="1">
    <location>
        <begin position="6"/>
        <end position="27"/>
    </location>
</feature>
<proteinExistence type="predicted"/>
<dbReference type="Proteomes" id="UP000295264">
    <property type="component" value="Unassembled WGS sequence"/>
</dbReference>
<gene>
    <name evidence="2" type="ORF">DBR06_SOUSAS12610004</name>
</gene>
<feature type="non-terminal residue" evidence="2">
    <location>
        <position position="50"/>
    </location>
</feature>
<keyword evidence="1" id="KW-0472">Membrane</keyword>
<evidence type="ECO:0000313" key="3">
    <source>
        <dbReference type="Proteomes" id="UP000295264"/>
    </source>
</evidence>
<organism evidence="2 3">
    <name type="scientific">Sousa chinensis</name>
    <name type="common">Indo-pacific humpbacked dolphin</name>
    <name type="synonym">Steno chinensis</name>
    <dbReference type="NCBI Taxonomy" id="103600"/>
    <lineage>
        <taxon>Eukaryota</taxon>
        <taxon>Metazoa</taxon>
        <taxon>Chordata</taxon>
        <taxon>Craniata</taxon>
        <taxon>Vertebrata</taxon>
        <taxon>Euteleostomi</taxon>
        <taxon>Mammalia</taxon>
        <taxon>Eutheria</taxon>
        <taxon>Laurasiatheria</taxon>
        <taxon>Artiodactyla</taxon>
        <taxon>Whippomorpha</taxon>
        <taxon>Cetacea</taxon>
        <taxon>Odontoceti</taxon>
        <taxon>Delphinidae</taxon>
        <taxon>Sousa</taxon>
    </lineage>
</organism>
<dbReference type="EMBL" id="QWLN02000783">
    <property type="protein sequence ID" value="TEA41961.1"/>
    <property type="molecule type" value="Genomic_DNA"/>
</dbReference>
<keyword evidence="1" id="KW-0812">Transmembrane</keyword>
<name>A0A484H2V7_SOUCH</name>
<accession>A0A484H2V7</accession>
<evidence type="ECO:0000313" key="2">
    <source>
        <dbReference type="EMBL" id="TEA41961.1"/>
    </source>
</evidence>
<evidence type="ECO:0000256" key="1">
    <source>
        <dbReference type="SAM" id="Phobius"/>
    </source>
</evidence>
<comment type="caution">
    <text evidence="2">The sequence shown here is derived from an EMBL/GenBank/DDBJ whole genome shotgun (WGS) entry which is preliminary data.</text>
</comment>
<keyword evidence="3" id="KW-1185">Reference proteome</keyword>
<reference evidence="2 3" key="1">
    <citation type="journal article" date="2018" name="Genomics">
        <title>Molecular footprints of inshore aquatic adaptation in Indo-Pacific humpback dolphin (Sousa chinensis).</title>
        <authorList>
            <person name="Ming Y."/>
            <person name="Jian J."/>
            <person name="Yu F."/>
            <person name="Yu X."/>
            <person name="Wang J."/>
            <person name="Liu W."/>
        </authorList>
    </citation>
    <scope>NUCLEOTIDE SEQUENCE [LARGE SCALE GENOMIC DNA]</scope>
    <source>
        <strain evidence="2">MY-2018</strain>
        <tissue evidence="2">Skin</tissue>
    </source>
</reference>
<dbReference type="AlphaFoldDB" id="A0A484H2V7"/>
<protein>
    <submittedName>
        <fullName evidence="2">Uncharacterized protein</fullName>
    </submittedName>
</protein>